<feature type="transmembrane region" description="Helical" evidence="1">
    <location>
        <begin position="198"/>
        <end position="219"/>
    </location>
</feature>
<name>A0A4Y3RXU3_9ACTN</name>
<dbReference type="InterPro" id="IPR041881">
    <property type="entry name" value="PqqD_sf"/>
</dbReference>
<dbReference type="InterPro" id="IPR008792">
    <property type="entry name" value="PQQD"/>
</dbReference>
<dbReference type="GeneID" id="95690322"/>
<evidence type="ECO:0000256" key="1">
    <source>
        <dbReference type="SAM" id="Phobius"/>
    </source>
</evidence>
<comment type="caution">
    <text evidence="2">The sequence shown here is derived from an EMBL/GenBank/DDBJ whole genome shotgun (WGS) entry which is preliminary data.</text>
</comment>
<sequence length="368" mass="39721">MDTCTAPKLREDLEIIRGMDDHPLMFDPKGGTYHRLTKSAAALLRQFDGAHSLDELSALMAERRGVPAEGVRGELTAFVDELSRSGLLVGTEAEREPKKRAGGRFGTSMLMPRFVITRSLPTVLEPVARLLRPVPSWLSVGVFAGGGILGILLGLYAVLTSAPPAKDLLGTGTLVAIALMFLQILVHESAHAMVCQVLKVPVRGLGVALLFYFMPLAYVDRTDAYRVRSRGGRVLLAVAGPLSDGWFTGAAALLVLTTDGPVAQVAGALLIFQMLNLVTNINPMLPSDGYAALEAGFGLVDARGRAFTLLKHRLLGRPLPGFLERMPARSRRLHVTYGIVCCVYTVALGFFVVQSLIWSFELVGRSMP</sequence>
<dbReference type="Pfam" id="PF05402">
    <property type="entry name" value="PqqD"/>
    <property type="match status" value="1"/>
</dbReference>
<feature type="transmembrane region" description="Helical" evidence="1">
    <location>
        <begin position="137"/>
        <end position="159"/>
    </location>
</feature>
<keyword evidence="1" id="KW-0472">Membrane</keyword>
<feature type="transmembrane region" description="Helical" evidence="1">
    <location>
        <begin position="335"/>
        <end position="358"/>
    </location>
</feature>
<organism evidence="2 3">
    <name type="scientific">Streptomyces gardneri</name>
    <dbReference type="NCBI Taxonomy" id="66892"/>
    <lineage>
        <taxon>Bacteria</taxon>
        <taxon>Bacillati</taxon>
        <taxon>Actinomycetota</taxon>
        <taxon>Actinomycetes</taxon>
        <taxon>Kitasatosporales</taxon>
        <taxon>Streptomycetaceae</taxon>
        <taxon>Streptomyces</taxon>
    </lineage>
</organism>
<dbReference type="AlphaFoldDB" id="A0A4Y3RXU3"/>
<feature type="transmembrane region" description="Helical" evidence="1">
    <location>
        <begin position="168"/>
        <end position="186"/>
    </location>
</feature>
<protein>
    <recommendedName>
        <fullName evidence="4">PqqD family peptide modification chaperone</fullName>
    </recommendedName>
</protein>
<keyword evidence="1" id="KW-1133">Transmembrane helix</keyword>
<evidence type="ECO:0000313" key="2">
    <source>
        <dbReference type="EMBL" id="GEB62174.1"/>
    </source>
</evidence>
<accession>A0A4Y3RXU3</accession>
<dbReference type="Gene3D" id="1.10.10.1150">
    <property type="entry name" value="Coenzyme PQQ synthesis protein D (PqqD)"/>
    <property type="match status" value="1"/>
</dbReference>
<proteinExistence type="predicted"/>
<gene>
    <name evidence="2" type="ORF">SGA01_77790</name>
</gene>
<evidence type="ECO:0008006" key="4">
    <source>
        <dbReference type="Google" id="ProtNLM"/>
    </source>
</evidence>
<keyword evidence="3" id="KW-1185">Reference proteome</keyword>
<keyword evidence="1" id="KW-0812">Transmembrane</keyword>
<dbReference type="EMBL" id="BJMN01000082">
    <property type="protein sequence ID" value="GEB62174.1"/>
    <property type="molecule type" value="Genomic_DNA"/>
</dbReference>
<dbReference type="OrthoDB" id="2680017at2"/>
<dbReference type="RefSeq" id="WP_055642954.1">
    <property type="nucleotide sequence ID" value="NZ_BJMN01000082.1"/>
</dbReference>
<evidence type="ECO:0000313" key="3">
    <source>
        <dbReference type="Proteomes" id="UP000315226"/>
    </source>
</evidence>
<dbReference type="Proteomes" id="UP000315226">
    <property type="component" value="Unassembled WGS sequence"/>
</dbReference>
<feature type="transmembrane region" description="Helical" evidence="1">
    <location>
        <begin position="231"/>
        <end position="256"/>
    </location>
</feature>
<reference evidence="2 3" key="1">
    <citation type="submission" date="2019-06" db="EMBL/GenBank/DDBJ databases">
        <title>Whole genome shotgun sequence of Streptomyces gardneri NBRC 12865.</title>
        <authorList>
            <person name="Hosoyama A."/>
            <person name="Uohara A."/>
            <person name="Ohji S."/>
            <person name="Ichikawa N."/>
        </authorList>
    </citation>
    <scope>NUCLEOTIDE SEQUENCE [LARGE SCALE GENOMIC DNA]</scope>
    <source>
        <strain evidence="2 3">NBRC 12865</strain>
    </source>
</reference>
<dbReference type="CDD" id="cd05709">
    <property type="entry name" value="S2P-M50"/>
    <property type="match status" value="1"/>
</dbReference>